<dbReference type="InterPro" id="IPR051354">
    <property type="entry name" value="Transposase_27_IS1"/>
</dbReference>
<comment type="similarity">
    <text evidence="2">Belongs to the transposase 27 family.</text>
</comment>
<dbReference type="NCBIfam" id="NF033558">
    <property type="entry name" value="transpos_IS1"/>
    <property type="match status" value="1"/>
</dbReference>
<sequence>MNNLRCPRCELSHIKKNGRTHYSKQNHACLNCGRQFVADAHRIDETTRALVKKLLLERLSLRGICRVLEVSLTWLLQFIDELYAHLPDDLGVQSVSPDRAIEMFCLEVQADELWSFVGCKANKQWLWLALDPCSRQVLAFYVGDRSRDSARELWLRLPASYRKYATFSTDDWEAYRGTIPPAQHQVCPKGSGQTNAIERFNCTLRQRVSRLVRQTLSFSKKLANHIGAIKFFICHYNQEVIRQP</sequence>
<dbReference type="Proteomes" id="UP000001844">
    <property type="component" value="Chromosome"/>
</dbReference>
<reference evidence="6" key="1">
    <citation type="submission" date="2010-04" db="EMBL/GenBank/DDBJ databases">
        <title>Complete genome sequence of Nitrosococcus halophilus Nc4, a salt-adapted, aerobic obligate ammonia-oxidizing sulfur purple bacterium.</title>
        <authorList>
            <consortium name="US DOE Joint Genome Institute"/>
            <person name="Campbell M.A."/>
            <person name="Malfatti S.A."/>
            <person name="Chain P.S.G."/>
            <person name="Heidelberg J.F."/>
            <person name="Ward B.B."/>
            <person name="Klotz M.G."/>
        </authorList>
    </citation>
    <scope>NUCLEOTIDE SEQUENCE [LARGE SCALE GENOMIC DNA]</scope>
    <source>
        <strain evidence="6">Nc4</strain>
    </source>
</reference>
<evidence type="ECO:0000313" key="5">
    <source>
        <dbReference type="EMBL" id="ADE14299.1"/>
    </source>
</evidence>
<gene>
    <name evidence="5" type="ordered locus">Nhal_1131</name>
</gene>
<dbReference type="KEGG" id="nhl:Nhal_1131"/>
<comment type="function">
    <text evidence="1">Absolutely required for transposition of IS1.</text>
</comment>
<keyword evidence="4" id="KW-0233">DNA recombination</keyword>
<dbReference type="HOGENOM" id="CLU_076276_0_0_6"/>
<dbReference type="eggNOG" id="COG3677">
    <property type="taxonomic scope" value="Bacteria"/>
</dbReference>
<organism evidence="5 6">
    <name type="scientific">Nitrosococcus halophilus (strain Nc4)</name>
    <dbReference type="NCBI Taxonomy" id="472759"/>
    <lineage>
        <taxon>Bacteria</taxon>
        <taxon>Pseudomonadati</taxon>
        <taxon>Pseudomonadota</taxon>
        <taxon>Gammaproteobacteria</taxon>
        <taxon>Chromatiales</taxon>
        <taxon>Chromatiaceae</taxon>
        <taxon>Nitrosococcus</taxon>
    </lineage>
</organism>
<protein>
    <submittedName>
        <fullName evidence="5">IS1 transposase</fullName>
    </submittedName>
</protein>
<dbReference type="EMBL" id="CP001798">
    <property type="protein sequence ID" value="ADE14299.1"/>
    <property type="molecule type" value="Genomic_DNA"/>
</dbReference>
<evidence type="ECO:0000256" key="2">
    <source>
        <dbReference type="ARBA" id="ARBA00008841"/>
    </source>
</evidence>
<dbReference type="SUPFAM" id="SSF53098">
    <property type="entry name" value="Ribonuclease H-like"/>
    <property type="match status" value="1"/>
</dbReference>
<dbReference type="eggNOG" id="COG1662">
    <property type="taxonomic scope" value="Bacteria"/>
</dbReference>
<dbReference type="InterPro" id="IPR005063">
    <property type="entry name" value="Transposase_27"/>
</dbReference>
<accession>D5BZK4</accession>
<evidence type="ECO:0000313" key="6">
    <source>
        <dbReference type="Proteomes" id="UP000001844"/>
    </source>
</evidence>
<dbReference type="PANTHER" id="PTHR33293">
    <property type="entry name" value="INSERTION ELEMENT IS1 1 PROTEIN INSB-RELATED"/>
    <property type="match status" value="1"/>
</dbReference>
<dbReference type="GO" id="GO:0006313">
    <property type="term" value="P:DNA transposition"/>
    <property type="evidence" value="ECO:0007669"/>
    <property type="project" value="InterPro"/>
</dbReference>
<dbReference type="STRING" id="472759.Nhal_1131"/>
<evidence type="ECO:0000256" key="3">
    <source>
        <dbReference type="ARBA" id="ARBA00022578"/>
    </source>
</evidence>
<keyword evidence="6" id="KW-1185">Reference proteome</keyword>
<evidence type="ECO:0000256" key="1">
    <source>
        <dbReference type="ARBA" id="ARBA00004091"/>
    </source>
</evidence>
<dbReference type="GO" id="GO:0004803">
    <property type="term" value="F:transposase activity"/>
    <property type="evidence" value="ECO:0007669"/>
    <property type="project" value="InterPro"/>
</dbReference>
<name>D5BZK4_NITHN</name>
<evidence type="ECO:0000256" key="4">
    <source>
        <dbReference type="ARBA" id="ARBA00023172"/>
    </source>
</evidence>
<dbReference type="PANTHER" id="PTHR33293:SF1">
    <property type="entry name" value="INSERTION ELEMENT IS1 1 PROTEIN INSB-RELATED"/>
    <property type="match status" value="1"/>
</dbReference>
<dbReference type="InterPro" id="IPR012337">
    <property type="entry name" value="RNaseH-like_sf"/>
</dbReference>
<dbReference type="Pfam" id="PF03400">
    <property type="entry name" value="DDE_Tnp_IS1"/>
    <property type="match status" value="1"/>
</dbReference>
<keyword evidence="3" id="KW-0815">Transposition</keyword>
<dbReference type="GO" id="GO:0003677">
    <property type="term" value="F:DNA binding"/>
    <property type="evidence" value="ECO:0007669"/>
    <property type="project" value="InterPro"/>
</dbReference>
<proteinExistence type="inferred from homology"/>
<dbReference type="OrthoDB" id="9783238at2"/>
<dbReference type="AlphaFoldDB" id="D5BZK4"/>